<keyword evidence="2" id="KW-1185">Reference proteome</keyword>
<accession>A0A1M4WXU6</accession>
<dbReference type="InterPro" id="IPR022477">
    <property type="entry name" value="Spore_YqfC"/>
</dbReference>
<dbReference type="EMBL" id="FQVG01000020">
    <property type="protein sequence ID" value="SHE85883.1"/>
    <property type="molecule type" value="Genomic_DNA"/>
</dbReference>
<sequence>MKNKMKRKISESLELPKEVIMNVPYIRILGNDELQIENHKGIVEYSSDIVRLKSSIGIIKIEGKDFLIKEINPETVVLTGKIKNLEFISI</sequence>
<dbReference type="RefSeq" id="WP_027308577.1">
    <property type="nucleotide sequence ID" value="NZ_FQVG01000020.1"/>
</dbReference>
<dbReference type="Pfam" id="PF07873">
    <property type="entry name" value="YabP"/>
    <property type="match status" value="1"/>
</dbReference>
<name>A0A1M4WXU6_9CLOT</name>
<dbReference type="InterPro" id="IPR022476">
    <property type="entry name" value="Spore_YabP/YqfC"/>
</dbReference>
<protein>
    <submittedName>
        <fullName evidence="1">Sporulation protein YqfC</fullName>
    </submittedName>
</protein>
<evidence type="ECO:0000313" key="1">
    <source>
        <dbReference type="EMBL" id="SHE85883.1"/>
    </source>
</evidence>
<reference evidence="2" key="1">
    <citation type="submission" date="2016-11" db="EMBL/GenBank/DDBJ databases">
        <authorList>
            <person name="Varghese N."/>
            <person name="Submissions S."/>
        </authorList>
    </citation>
    <scope>NUCLEOTIDE SEQUENCE [LARGE SCALE GENOMIC DNA]</scope>
    <source>
        <strain evidence="2">DSM 10124</strain>
    </source>
</reference>
<gene>
    <name evidence="1" type="ORF">SAMN02746091_01263</name>
</gene>
<dbReference type="Proteomes" id="UP000184423">
    <property type="component" value="Unassembled WGS sequence"/>
</dbReference>
<proteinExistence type="predicted"/>
<dbReference type="NCBIfam" id="TIGR02856">
    <property type="entry name" value="spore_yqfC"/>
    <property type="match status" value="1"/>
</dbReference>
<dbReference type="AlphaFoldDB" id="A0A1M4WXU6"/>
<organism evidence="1 2">
    <name type="scientific">Caloramator proteoclasticus DSM 10124</name>
    <dbReference type="NCBI Taxonomy" id="1121262"/>
    <lineage>
        <taxon>Bacteria</taxon>
        <taxon>Bacillati</taxon>
        <taxon>Bacillota</taxon>
        <taxon>Clostridia</taxon>
        <taxon>Eubacteriales</taxon>
        <taxon>Clostridiaceae</taxon>
        <taxon>Caloramator</taxon>
    </lineage>
</organism>
<evidence type="ECO:0000313" key="2">
    <source>
        <dbReference type="Proteomes" id="UP000184423"/>
    </source>
</evidence>